<feature type="transmembrane region" description="Helical" evidence="8">
    <location>
        <begin position="58"/>
        <end position="76"/>
    </location>
</feature>
<proteinExistence type="predicted"/>
<evidence type="ECO:0000256" key="1">
    <source>
        <dbReference type="ARBA" id="ARBA00004651"/>
    </source>
</evidence>
<evidence type="ECO:0000256" key="8">
    <source>
        <dbReference type="SAM" id="Phobius"/>
    </source>
</evidence>
<dbReference type="GO" id="GO:0005886">
    <property type="term" value="C:plasma membrane"/>
    <property type="evidence" value="ECO:0007669"/>
    <property type="project" value="UniProtKB-SubCell"/>
</dbReference>
<keyword evidence="10" id="KW-1185">Reference proteome</keyword>
<keyword evidence="7 8" id="KW-0472">Membrane</keyword>
<name>A0A0M0JKC5_9EUKA</name>
<evidence type="ECO:0000256" key="7">
    <source>
        <dbReference type="ARBA" id="ARBA00023136"/>
    </source>
</evidence>
<evidence type="ECO:0000256" key="2">
    <source>
        <dbReference type="ARBA" id="ARBA00022448"/>
    </source>
</evidence>
<dbReference type="PANTHER" id="PTHR33281:SF19">
    <property type="entry name" value="VOLTAGE-DEPENDENT ANION CHANNEL-FORMING PROTEIN YNEE"/>
    <property type="match status" value="1"/>
</dbReference>
<organism evidence="9 10">
    <name type="scientific">Chrysochromulina tobinii</name>
    <dbReference type="NCBI Taxonomy" id="1460289"/>
    <lineage>
        <taxon>Eukaryota</taxon>
        <taxon>Haptista</taxon>
        <taxon>Haptophyta</taxon>
        <taxon>Prymnesiophyceae</taxon>
        <taxon>Prymnesiales</taxon>
        <taxon>Chrysochromulinaceae</taxon>
        <taxon>Chrysochromulina</taxon>
    </lineage>
</organism>
<dbReference type="EMBL" id="JWZX01002775">
    <property type="protein sequence ID" value="KOO27009.1"/>
    <property type="molecule type" value="Genomic_DNA"/>
</dbReference>
<dbReference type="Pfam" id="PF25539">
    <property type="entry name" value="Bestrophin_2"/>
    <property type="match status" value="1"/>
</dbReference>
<keyword evidence="6" id="KW-0406">Ion transport</keyword>
<keyword evidence="4 8" id="KW-0812">Transmembrane</keyword>
<feature type="transmembrane region" description="Helical" evidence="8">
    <location>
        <begin position="233"/>
        <end position="253"/>
    </location>
</feature>
<evidence type="ECO:0000256" key="4">
    <source>
        <dbReference type="ARBA" id="ARBA00022692"/>
    </source>
</evidence>
<protein>
    <recommendedName>
        <fullName evidence="11">Bestrophin homolog</fullName>
    </recommendedName>
</protein>
<sequence length="332" mass="37232">MTIAYDAGDLNELTVLFRWHGTIIPKVLCRPVLWLLVASHVGFLYMHMYRDDITLPTLPWKLTAVPTALLTFFIVFYSSNCYNRYYTFYSKCTGMSAAVMCWVGLLRVHFPKASPEILWNLCRHMVASVYMLYFQLAGGASDGGKQVTESEWQVLLQTGLLSPEEKKKLAEYRGFKPFLLQVWAMRALSDHIAVDKDKGPNANLGPFQTQALAARGCCADIVNTMTQPVPFPYYHTLTLMLSLNLLMISYSLLEFETTMTVPVFFIIVFVLLGLKETAVVLADPFGGNDVDFETEVYMANMLANSKALISPSADYVPQTLPLAVVKASPTKK</sequence>
<dbReference type="PANTHER" id="PTHR33281">
    <property type="entry name" value="UPF0187 PROTEIN YNEE"/>
    <property type="match status" value="1"/>
</dbReference>
<dbReference type="Proteomes" id="UP000037460">
    <property type="component" value="Unassembled WGS sequence"/>
</dbReference>
<accession>A0A0M0JKC5</accession>
<dbReference type="GO" id="GO:0005254">
    <property type="term" value="F:chloride channel activity"/>
    <property type="evidence" value="ECO:0007669"/>
    <property type="project" value="InterPro"/>
</dbReference>
<evidence type="ECO:0000256" key="6">
    <source>
        <dbReference type="ARBA" id="ARBA00023065"/>
    </source>
</evidence>
<gene>
    <name evidence="9" type="ORF">Ctob_002466</name>
</gene>
<keyword evidence="5 8" id="KW-1133">Transmembrane helix</keyword>
<dbReference type="AlphaFoldDB" id="A0A0M0JKC5"/>
<evidence type="ECO:0000313" key="9">
    <source>
        <dbReference type="EMBL" id="KOO27009.1"/>
    </source>
</evidence>
<comment type="caution">
    <text evidence="9">The sequence shown here is derived from an EMBL/GenBank/DDBJ whole genome shotgun (WGS) entry which is preliminary data.</text>
</comment>
<feature type="transmembrane region" description="Helical" evidence="8">
    <location>
        <begin position="88"/>
        <end position="105"/>
    </location>
</feature>
<evidence type="ECO:0000256" key="3">
    <source>
        <dbReference type="ARBA" id="ARBA00022475"/>
    </source>
</evidence>
<evidence type="ECO:0000256" key="5">
    <source>
        <dbReference type="ARBA" id="ARBA00022989"/>
    </source>
</evidence>
<comment type="subcellular location">
    <subcellularLocation>
        <location evidence="1">Cell membrane</location>
        <topology evidence="1">Multi-pass membrane protein</topology>
    </subcellularLocation>
</comment>
<feature type="transmembrane region" description="Helical" evidence="8">
    <location>
        <begin position="27"/>
        <end position="46"/>
    </location>
</feature>
<keyword evidence="3" id="KW-1003">Cell membrane</keyword>
<feature type="transmembrane region" description="Helical" evidence="8">
    <location>
        <begin position="259"/>
        <end position="274"/>
    </location>
</feature>
<evidence type="ECO:0008006" key="11">
    <source>
        <dbReference type="Google" id="ProtNLM"/>
    </source>
</evidence>
<reference evidence="10" key="1">
    <citation type="journal article" date="2015" name="PLoS Genet.">
        <title>Genome Sequence and Transcriptome Analyses of Chrysochromulina tobin: Metabolic Tools for Enhanced Algal Fitness in the Prominent Order Prymnesiales (Haptophyceae).</title>
        <authorList>
            <person name="Hovde B.T."/>
            <person name="Deodato C.R."/>
            <person name="Hunsperger H.M."/>
            <person name="Ryken S.A."/>
            <person name="Yost W."/>
            <person name="Jha R.K."/>
            <person name="Patterson J."/>
            <person name="Monnat R.J. Jr."/>
            <person name="Barlow S.B."/>
            <person name="Starkenburg S.R."/>
            <person name="Cattolico R.A."/>
        </authorList>
    </citation>
    <scope>NUCLEOTIDE SEQUENCE</scope>
    <source>
        <strain evidence="10">CCMP291</strain>
    </source>
</reference>
<evidence type="ECO:0000313" key="10">
    <source>
        <dbReference type="Proteomes" id="UP000037460"/>
    </source>
</evidence>
<dbReference type="InterPro" id="IPR044669">
    <property type="entry name" value="YneE/VCCN1/2-like"/>
</dbReference>
<keyword evidence="2" id="KW-0813">Transport</keyword>